<evidence type="ECO:0000313" key="1">
    <source>
        <dbReference type="EMBL" id="GME80277.1"/>
    </source>
</evidence>
<organism evidence="1 2">
    <name type="scientific">Ambrosiozyma monospora</name>
    <name type="common">Yeast</name>
    <name type="synonym">Endomycopsis monosporus</name>
    <dbReference type="NCBI Taxonomy" id="43982"/>
    <lineage>
        <taxon>Eukaryota</taxon>
        <taxon>Fungi</taxon>
        <taxon>Dikarya</taxon>
        <taxon>Ascomycota</taxon>
        <taxon>Saccharomycotina</taxon>
        <taxon>Pichiomycetes</taxon>
        <taxon>Pichiales</taxon>
        <taxon>Pichiaceae</taxon>
        <taxon>Ambrosiozyma</taxon>
    </lineage>
</organism>
<dbReference type="EMBL" id="BSXS01002987">
    <property type="protein sequence ID" value="GME80277.1"/>
    <property type="molecule type" value="Genomic_DNA"/>
</dbReference>
<comment type="caution">
    <text evidence="1">The sequence shown here is derived from an EMBL/GenBank/DDBJ whole genome shotgun (WGS) entry which is preliminary data.</text>
</comment>
<reference evidence="1" key="1">
    <citation type="submission" date="2023-04" db="EMBL/GenBank/DDBJ databases">
        <title>Ambrosiozyma monospora NBRC 10751.</title>
        <authorList>
            <person name="Ichikawa N."/>
            <person name="Sato H."/>
            <person name="Tonouchi N."/>
        </authorList>
    </citation>
    <scope>NUCLEOTIDE SEQUENCE</scope>
    <source>
        <strain evidence="1">NBRC 10751</strain>
    </source>
</reference>
<name>A0ACB5T3J6_AMBMO</name>
<accession>A0ACB5T3J6</accession>
<keyword evidence="2" id="KW-1185">Reference proteome</keyword>
<sequence length="285" mass="32019">MMLTRTTIRLPTRALAQQQQRLISSTSLNNGVLDYFKFFNKSKSQTEESSEVKPQKTEEKIKEIEHKEAPIELEQKIEILGKAQSQASLIYKEELQKRLNGFKIHSWIPKNSLYSKRLAELESKASSADAPAEAKPIYQQAITNLLSEITTKFYPDASKSPETPIALDELHTRFALLKEVQRKFGIVIPDIKIASLATTAQIESYLFSKLNPANVALASGKDELLPSNAIVLDAAEFEGSNVSVGEWVFEKQKAKTFKKLLKKANELEKVQFEEHQKGNKVGVVA</sequence>
<evidence type="ECO:0000313" key="2">
    <source>
        <dbReference type="Proteomes" id="UP001165064"/>
    </source>
</evidence>
<protein>
    <submittedName>
        <fullName evidence="1">Unnamed protein product</fullName>
    </submittedName>
</protein>
<gene>
    <name evidence="1" type="ORF">Amon02_000437900</name>
</gene>
<dbReference type="Proteomes" id="UP001165064">
    <property type="component" value="Unassembled WGS sequence"/>
</dbReference>
<proteinExistence type="predicted"/>